<reference evidence="2 3" key="1">
    <citation type="submission" date="2016-11" db="EMBL/GenBank/DDBJ databases">
        <title>Trade-off between light-utilization and light-protection in marine flavobacteria.</title>
        <authorList>
            <person name="Kumagai Y."/>
        </authorList>
    </citation>
    <scope>NUCLEOTIDE SEQUENCE [LARGE SCALE GENOMIC DNA]</scope>
    <source>
        <strain evidence="2 3">JCM 13191</strain>
    </source>
</reference>
<dbReference type="Pfam" id="PF14542">
    <property type="entry name" value="Acetyltransf_CG"/>
    <property type="match status" value="1"/>
</dbReference>
<dbReference type="PANTHER" id="PTHR31435">
    <property type="entry name" value="PROTEIN NATD1"/>
    <property type="match status" value="1"/>
</dbReference>
<dbReference type="InterPro" id="IPR045057">
    <property type="entry name" value="Gcn5-rel_NAT"/>
</dbReference>
<evidence type="ECO:0000313" key="3">
    <source>
        <dbReference type="Proteomes" id="UP000193431"/>
    </source>
</evidence>
<gene>
    <name evidence="2" type="ORF">BST97_14100</name>
</gene>
<dbReference type="Proteomes" id="UP000193431">
    <property type="component" value="Chromosome"/>
</dbReference>
<dbReference type="PANTHER" id="PTHR31435:SF10">
    <property type="entry name" value="BSR4717 PROTEIN"/>
    <property type="match status" value="1"/>
</dbReference>
<sequence length="100" mass="11732">MDYQFNDNEDLKWFELHLNDAIAFIDYIVAQETIYLTHTEVPKGYEGQGIGFIIVKRALNDIKSKGLKLVPLCPFVAMYLKKNPEWKELVYRNINHHCSN</sequence>
<dbReference type="InterPro" id="IPR016181">
    <property type="entry name" value="Acyl_CoA_acyltransferase"/>
</dbReference>
<dbReference type="EMBL" id="CP019344">
    <property type="protein sequence ID" value="ARN79029.1"/>
    <property type="molecule type" value="Genomic_DNA"/>
</dbReference>
<dbReference type="SUPFAM" id="SSF55729">
    <property type="entry name" value="Acyl-CoA N-acyltransferases (Nat)"/>
    <property type="match status" value="1"/>
</dbReference>
<proteinExistence type="predicted"/>
<dbReference type="OrthoDB" id="1120671at2"/>
<name>A0A1W6MNH3_9FLAO</name>
<dbReference type="Gene3D" id="3.40.630.30">
    <property type="match status" value="1"/>
</dbReference>
<protein>
    <recommendedName>
        <fullName evidence="1">N-acetyltransferase domain-containing protein</fullName>
    </recommendedName>
</protein>
<organism evidence="2 3">
    <name type="scientific">Nonlabens spongiae</name>
    <dbReference type="NCBI Taxonomy" id="331648"/>
    <lineage>
        <taxon>Bacteria</taxon>
        <taxon>Pseudomonadati</taxon>
        <taxon>Bacteroidota</taxon>
        <taxon>Flavobacteriia</taxon>
        <taxon>Flavobacteriales</taxon>
        <taxon>Flavobacteriaceae</taxon>
        <taxon>Nonlabens</taxon>
    </lineage>
</organism>
<evidence type="ECO:0000313" key="2">
    <source>
        <dbReference type="EMBL" id="ARN79029.1"/>
    </source>
</evidence>
<keyword evidence="3" id="KW-1185">Reference proteome</keyword>
<dbReference type="AlphaFoldDB" id="A0A1W6MNH3"/>
<dbReference type="PROSITE" id="PS51729">
    <property type="entry name" value="GNAT_YJDJ"/>
    <property type="match status" value="1"/>
</dbReference>
<dbReference type="InterPro" id="IPR031165">
    <property type="entry name" value="GNAT_YJDJ"/>
</dbReference>
<feature type="domain" description="N-acetyltransferase" evidence="1">
    <location>
        <begin position="6"/>
        <end position="91"/>
    </location>
</feature>
<accession>A0A1W6MNH3</accession>
<evidence type="ECO:0000259" key="1">
    <source>
        <dbReference type="PROSITE" id="PS51729"/>
    </source>
</evidence>
<dbReference type="RefSeq" id="WP_085767831.1">
    <property type="nucleotide sequence ID" value="NZ_CP019344.1"/>
</dbReference>